<protein>
    <submittedName>
        <fullName evidence="1">Uncharacterized protein</fullName>
    </submittedName>
</protein>
<comment type="caution">
    <text evidence="1">The sequence shown here is derived from an EMBL/GenBank/DDBJ whole genome shotgun (WGS) entry which is preliminary data.</text>
</comment>
<reference evidence="1 2" key="1">
    <citation type="submission" date="2019-03" db="EMBL/GenBank/DDBJ databases">
        <title>Burkholderia cepacia outbreak.</title>
        <authorList>
            <person name="Farzana R."/>
            <person name="Walsh T.R."/>
        </authorList>
    </citation>
    <scope>NUCLEOTIDE SEQUENCE [LARGE SCALE GENOMIC DNA]</scope>
    <source>
        <strain evidence="2">d13</strain>
    </source>
</reference>
<dbReference type="AlphaFoldDB" id="A0AAX2RRI9"/>
<dbReference type="RefSeq" id="WP_134256236.1">
    <property type="nucleotide sequence ID" value="NZ_SNSG01000013.1"/>
</dbReference>
<accession>A0AAX2RRI9</accession>
<name>A0AAX2RRI9_BURCE</name>
<sequence length="224" mass="25514">MTTDQVTDEKSPDSLRRSIIGCVVWTLEPPDDKLVIEPGTLPLFNAPKGWYIGLYGRSRRSVASWLSKRAMQLGFYHYNIDVTIQLTDPSWTSEKGEKPRNVNFFRMDKALRQSVSQTWLELLMRRGAPSDAAMVQQTKKVMTYSPQAYMPGFEEMLDELVEARPDVFSDAKTIILPSLPRQEQSTWREALPAQMIAFKRSEVLETTIIGNPPLKTVFGKRAAE</sequence>
<evidence type="ECO:0000313" key="1">
    <source>
        <dbReference type="EMBL" id="TEU47520.1"/>
    </source>
</evidence>
<organism evidence="1 2">
    <name type="scientific">Burkholderia cepacia</name>
    <name type="common">Pseudomonas cepacia</name>
    <dbReference type="NCBI Taxonomy" id="292"/>
    <lineage>
        <taxon>Bacteria</taxon>
        <taxon>Pseudomonadati</taxon>
        <taxon>Pseudomonadota</taxon>
        <taxon>Betaproteobacteria</taxon>
        <taxon>Burkholderiales</taxon>
        <taxon>Burkholderiaceae</taxon>
        <taxon>Burkholderia</taxon>
        <taxon>Burkholderia cepacia complex</taxon>
    </lineage>
</organism>
<proteinExistence type="predicted"/>
<evidence type="ECO:0000313" key="2">
    <source>
        <dbReference type="Proteomes" id="UP000298234"/>
    </source>
</evidence>
<dbReference type="Proteomes" id="UP000298234">
    <property type="component" value="Unassembled WGS sequence"/>
</dbReference>
<gene>
    <name evidence="1" type="ORF">E3D37_16070</name>
</gene>
<dbReference type="EMBL" id="SNSQ01000016">
    <property type="protein sequence ID" value="TEU47520.1"/>
    <property type="molecule type" value="Genomic_DNA"/>
</dbReference>